<dbReference type="CDD" id="cd01647">
    <property type="entry name" value="RT_LTR"/>
    <property type="match status" value="1"/>
</dbReference>
<evidence type="ECO:0000313" key="9">
    <source>
        <dbReference type="EMBL" id="KAG2824020.1"/>
    </source>
</evidence>
<dbReference type="Proteomes" id="UP000735874">
    <property type="component" value="Unassembled WGS sequence"/>
</dbReference>
<dbReference type="Pfam" id="PF00078">
    <property type="entry name" value="RVT_1"/>
    <property type="match status" value="1"/>
</dbReference>
<dbReference type="EMBL" id="RCMK01001660">
    <property type="protein sequence ID" value="KAG2890292.1"/>
    <property type="molecule type" value="Genomic_DNA"/>
</dbReference>
<protein>
    <recommendedName>
        <fullName evidence="8">Reverse transcriptase domain-containing protein</fullName>
    </recommendedName>
</protein>
<evidence type="ECO:0000313" key="14">
    <source>
        <dbReference type="EMBL" id="RAW22133.1"/>
    </source>
</evidence>
<dbReference type="EMBL" id="RCMV01001759">
    <property type="protein sequence ID" value="KAG3207089.1"/>
    <property type="molecule type" value="Genomic_DNA"/>
</dbReference>
<dbReference type="Gene3D" id="3.10.10.10">
    <property type="entry name" value="HIV Type 1 Reverse Transcriptase, subunit A, domain 1"/>
    <property type="match status" value="1"/>
</dbReference>
<dbReference type="GO" id="GO:0004519">
    <property type="term" value="F:endonuclease activity"/>
    <property type="evidence" value="ECO:0007669"/>
    <property type="project" value="UniProtKB-KW"/>
</dbReference>
<dbReference type="GO" id="GO:0008233">
    <property type="term" value="F:peptidase activity"/>
    <property type="evidence" value="ECO:0007669"/>
    <property type="project" value="UniProtKB-KW"/>
</dbReference>
<proteinExistence type="predicted"/>
<keyword evidence="7" id="KW-0695">RNA-directed DNA polymerase</keyword>
<evidence type="ECO:0000256" key="4">
    <source>
        <dbReference type="ARBA" id="ARBA00022722"/>
    </source>
</evidence>
<evidence type="ECO:0000256" key="2">
    <source>
        <dbReference type="ARBA" id="ARBA00022679"/>
    </source>
</evidence>
<dbReference type="VEuPathDB" id="FungiDB:PC110_g21426"/>
<dbReference type="Proteomes" id="UP000697107">
    <property type="component" value="Unassembled WGS sequence"/>
</dbReference>
<dbReference type="OrthoDB" id="420169at2759"/>
<accession>A0A329RBY8</accession>
<keyword evidence="2" id="KW-0808">Transferase</keyword>
<evidence type="ECO:0000313" key="10">
    <source>
        <dbReference type="EMBL" id="KAG2881485.1"/>
    </source>
</evidence>
<keyword evidence="1" id="KW-0645">Protease</keyword>
<dbReference type="Proteomes" id="UP000774804">
    <property type="component" value="Unassembled WGS sequence"/>
</dbReference>
<evidence type="ECO:0000313" key="15">
    <source>
        <dbReference type="Proteomes" id="UP000251314"/>
    </source>
</evidence>
<evidence type="ECO:0000256" key="1">
    <source>
        <dbReference type="ARBA" id="ARBA00022670"/>
    </source>
</evidence>
<keyword evidence="3" id="KW-0548">Nucleotidyltransferase</keyword>
<dbReference type="FunFam" id="3.10.10.10:FF:000007">
    <property type="entry name" value="Retrovirus-related Pol polyprotein from transposon 17.6-like Protein"/>
    <property type="match status" value="1"/>
</dbReference>
<evidence type="ECO:0000259" key="8">
    <source>
        <dbReference type="Pfam" id="PF00078"/>
    </source>
</evidence>
<dbReference type="InterPro" id="IPR000477">
    <property type="entry name" value="RT_dom"/>
</dbReference>
<dbReference type="EMBL" id="RCMG01001582">
    <property type="protein sequence ID" value="KAG2824020.1"/>
    <property type="molecule type" value="Genomic_DNA"/>
</dbReference>
<evidence type="ECO:0000313" key="12">
    <source>
        <dbReference type="EMBL" id="KAG2961253.1"/>
    </source>
</evidence>
<dbReference type="PANTHER" id="PTHR24559:SF444">
    <property type="entry name" value="REVERSE TRANSCRIPTASE DOMAIN-CONTAINING PROTEIN"/>
    <property type="match status" value="1"/>
</dbReference>
<dbReference type="GO" id="GO:0003964">
    <property type="term" value="F:RNA-directed DNA polymerase activity"/>
    <property type="evidence" value="ECO:0007669"/>
    <property type="project" value="UniProtKB-KW"/>
</dbReference>
<dbReference type="EMBL" id="MJFZ01001415">
    <property type="protein sequence ID" value="RAW22133.1"/>
    <property type="molecule type" value="Genomic_DNA"/>
</dbReference>
<comment type="caution">
    <text evidence="14">The sequence shown here is derived from an EMBL/GenBank/DDBJ whole genome shotgun (WGS) entry which is preliminary data.</text>
</comment>
<dbReference type="InterPro" id="IPR053134">
    <property type="entry name" value="RNA-dir_DNA_polymerase"/>
</dbReference>
<dbReference type="Proteomes" id="UP000760860">
    <property type="component" value="Unassembled WGS sequence"/>
</dbReference>
<dbReference type="EMBL" id="RCMI01001763">
    <property type="protein sequence ID" value="KAG2881485.1"/>
    <property type="molecule type" value="Genomic_DNA"/>
</dbReference>
<reference evidence="9" key="2">
    <citation type="submission" date="2018-10" db="EMBL/GenBank/DDBJ databases">
        <title>Effector identification in a new, highly contiguous assembly of the strawberry crown rot pathogen Phytophthora cactorum.</title>
        <authorList>
            <person name="Armitage A.D."/>
            <person name="Nellist C.F."/>
            <person name="Bates H."/>
            <person name="Vickerstaff R.J."/>
            <person name="Harrison R.J."/>
        </authorList>
    </citation>
    <scope>NUCLEOTIDE SEQUENCE</scope>
    <source>
        <strain evidence="9">15-7</strain>
        <strain evidence="10">4032</strain>
        <strain evidence="11">4040</strain>
        <strain evidence="12">P415</strain>
        <strain evidence="13">P421</strain>
    </source>
</reference>
<keyword evidence="15" id="KW-1185">Reference proteome</keyword>
<evidence type="ECO:0000256" key="5">
    <source>
        <dbReference type="ARBA" id="ARBA00022759"/>
    </source>
</evidence>
<sequence length="200" mass="22329">MAAAMERSKKDDFEVDFHDSSLGAEQRELFVKTLKDFRDMFVKTSKKPGRTDLLQVSIDTGTHPPGKQQPYRVSKAERDVMELEIQEYLDIGLIRLSASPSASLMLMIRKPAGGIRSCNDYRKLNGVTVKDCYPMPLIDDILDVLGNAKLLETMDIASGYWNVPMDPDSVEKTAFTSKFGLYEWLVMPVGLCNAVPASSV</sequence>
<dbReference type="EMBL" id="RCML01001635">
    <property type="protein sequence ID" value="KAG2961253.1"/>
    <property type="molecule type" value="Genomic_DNA"/>
</dbReference>
<keyword evidence="6" id="KW-0378">Hydrolase</keyword>
<gene>
    <name evidence="14" type="ORF">PC110_g21426</name>
    <name evidence="9" type="ORF">PC113_g22097</name>
    <name evidence="10" type="ORF">PC115_g22218</name>
    <name evidence="11" type="ORF">PC117_g24494</name>
    <name evidence="12" type="ORF">PC118_g22070</name>
    <name evidence="13" type="ORF">PC129_g21561</name>
</gene>
<evidence type="ECO:0000313" key="11">
    <source>
        <dbReference type="EMBL" id="KAG2890292.1"/>
    </source>
</evidence>
<dbReference type="AlphaFoldDB" id="A0A329RBY8"/>
<keyword evidence="5" id="KW-0255">Endonuclease</keyword>
<reference evidence="14 15" key="1">
    <citation type="submission" date="2018-01" db="EMBL/GenBank/DDBJ databases">
        <title>Draft genome of the strawberry crown rot pathogen Phytophthora cactorum.</title>
        <authorList>
            <person name="Armitage A.D."/>
            <person name="Lysoe E."/>
            <person name="Nellist C.F."/>
            <person name="Harrison R.J."/>
            <person name="Brurberg M.B."/>
        </authorList>
    </citation>
    <scope>NUCLEOTIDE SEQUENCE [LARGE SCALE GENOMIC DNA]</scope>
    <source>
        <strain evidence="14 15">10300</strain>
    </source>
</reference>
<evidence type="ECO:0000313" key="13">
    <source>
        <dbReference type="EMBL" id="KAG3207089.1"/>
    </source>
</evidence>
<feature type="domain" description="Reverse transcriptase" evidence="8">
    <location>
        <begin position="108"/>
        <end position="194"/>
    </location>
</feature>
<name>A0A329RBY8_9STRA</name>
<evidence type="ECO:0000256" key="7">
    <source>
        <dbReference type="ARBA" id="ARBA00022918"/>
    </source>
</evidence>
<keyword evidence="4" id="KW-0540">Nuclease</keyword>
<dbReference type="SUPFAM" id="SSF56672">
    <property type="entry name" value="DNA/RNA polymerases"/>
    <property type="match status" value="1"/>
</dbReference>
<dbReference type="GO" id="GO:0006508">
    <property type="term" value="P:proteolysis"/>
    <property type="evidence" value="ECO:0007669"/>
    <property type="project" value="UniProtKB-KW"/>
</dbReference>
<organism evidence="14 15">
    <name type="scientific">Phytophthora cactorum</name>
    <dbReference type="NCBI Taxonomy" id="29920"/>
    <lineage>
        <taxon>Eukaryota</taxon>
        <taxon>Sar</taxon>
        <taxon>Stramenopiles</taxon>
        <taxon>Oomycota</taxon>
        <taxon>Peronosporomycetes</taxon>
        <taxon>Peronosporales</taxon>
        <taxon>Peronosporaceae</taxon>
        <taxon>Phytophthora</taxon>
    </lineage>
</organism>
<dbReference type="Proteomes" id="UP000736787">
    <property type="component" value="Unassembled WGS sequence"/>
</dbReference>
<dbReference type="InterPro" id="IPR043502">
    <property type="entry name" value="DNA/RNA_pol_sf"/>
</dbReference>
<dbReference type="STRING" id="29920.A0A329RBY8"/>
<evidence type="ECO:0000256" key="6">
    <source>
        <dbReference type="ARBA" id="ARBA00022801"/>
    </source>
</evidence>
<dbReference type="PANTHER" id="PTHR24559">
    <property type="entry name" value="TRANSPOSON TY3-I GAG-POL POLYPROTEIN"/>
    <property type="match status" value="1"/>
</dbReference>
<evidence type="ECO:0000256" key="3">
    <source>
        <dbReference type="ARBA" id="ARBA00022695"/>
    </source>
</evidence>
<dbReference type="Proteomes" id="UP000251314">
    <property type="component" value="Unassembled WGS sequence"/>
</dbReference>